<sequence>MKKVIRGTSFQRTYDGNFDMRVYKQFKNIAKNKNHSLNIYINKKIEELQDDIRLQKYNENDFYENKKLFLKKKNHKFTKNMYYIHGLNMRDYLQSVMEEVIRNNDIS</sequence>
<dbReference type="EMBL" id="FNBJ01000061">
    <property type="protein sequence ID" value="SDG20798.1"/>
    <property type="molecule type" value="Genomic_DNA"/>
</dbReference>
<dbReference type="RefSeq" id="WP_089720768.1">
    <property type="nucleotide sequence ID" value="NZ_FNBJ01000061.1"/>
</dbReference>
<organism evidence="2 3">
    <name type="scientific">Halanaerobium congolense</name>
    <dbReference type="NCBI Taxonomy" id="54121"/>
    <lineage>
        <taxon>Bacteria</taxon>
        <taxon>Bacillati</taxon>
        <taxon>Bacillota</taxon>
        <taxon>Clostridia</taxon>
        <taxon>Halanaerobiales</taxon>
        <taxon>Halanaerobiaceae</taxon>
        <taxon>Halanaerobium</taxon>
    </lineage>
</organism>
<gene>
    <name evidence="1" type="ORF">SAMN04488598_16111</name>
    <name evidence="2" type="ORF">SAMN04515652_13725</name>
</gene>
<evidence type="ECO:0000313" key="4">
    <source>
        <dbReference type="Proteomes" id="UP000199519"/>
    </source>
</evidence>
<dbReference type="AlphaFoldDB" id="A0A1I0CIB9"/>
<evidence type="ECO:0000313" key="1">
    <source>
        <dbReference type="EMBL" id="SDG20798.1"/>
    </source>
</evidence>
<proteinExistence type="predicted"/>
<dbReference type="Proteomes" id="UP000198612">
    <property type="component" value="Unassembled WGS sequence"/>
</dbReference>
<accession>A0A1I0CIB9</accession>
<dbReference type="Proteomes" id="UP000199519">
    <property type="component" value="Unassembled WGS sequence"/>
</dbReference>
<reference evidence="3 4" key="1">
    <citation type="submission" date="2016-10" db="EMBL/GenBank/DDBJ databases">
        <authorList>
            <person name="Varghese N."/>
            <person name="Submissions S."/>
        </authorList>
    </citation>
    <scope>NUCLEOTIDE SEQUENCE [LARGE SCALE GENOMIC DNA]</scope>
    <source>
        <strain evidence="1 4">WG2</strain>
        <strain evidence="2 3">WG5</strain>
    </source>
</reference>
<keyword evidence="4" id="KW-1185">Reference proteome</keyword>
<name>A0A1I0CIB9_9FIRM</name>
<protein>
    <submittedName>
        <fullName evidence="2">Uncharacterized protein</fullName>
    </submittedName>
</protein>
<dbReference type="EMBL" id="FOHG01000037">
    <property type="protein sequence ID" value="SET19346.1"/>
    <property type="molecule type" value="Genomic_DNA"/>
</dbReference>
<evidence type="ECO:0000313" key="2">
    <source>
        <dbReference type="EMBL" id="SET19346.1"/>
    </source>
</evidence>
<evidence type="ECO:0000313" key="3">
    <source>
        <dbReference type="Proteomes" id="UP000198612"/>
    </source>
</evidence>